<evidence type="ECO:0000313" key="2">
    <source>
        <dbReference type="EMBL" id="GAA4258483.1"/>
    </source>
</evidence>
<feature type="region of interest" description="Disordered" evidence="1">
    <location>
        <begin position="339"/>
        <end position="380"/>
    </location>
</feature>
<protein>
    <recommendedName>
        <fullName evidence="4">HEAT repeat domain-containing protein</fullName>
    </recommendedName>
</protein>
<gene>
    <name evidence="2" type="ORF">GCM10022255_079340</name>
</gene>
<proteinExistence type="predicted"/>
<evidence type="ECO:0008006" key="4">
    <source>
        <dbReference type="Google" id="ProtNLM"/>
    </source>
</evidence>
<dbReference type="InterPro" id="IPR016024">
    <property type="entry name" value="ARM-type_fold"/>
</dbReference>
<name>A0ABP8DKQ8_9ACTN</name>
<dbReference type="RefSeq" id="WP_345135409.1">
    <property type="nucleotide sequence ID" value="NZ_BAABAT010000031.1"/>
</dbReference>
<dbReference type="InterPro" id="IPR011989">
    <property type="entry name" value="ARM-like"/>
</dbReference>
<sequence length="575" mass="61890">MALYDRLRDALRDPDAVVRLDAARRAADSGDHRLVGPLLEVALRDRAEVRMPGGLGESIEHVGDAAAVALGEILGRRGGIDPRVASEVTDLEHDDDRVATLLYYLGQRYEPLRQRLESHPEPRVRLRAARAVLSIHRTAAFATRLLADPAPLLRLEGLQVPASVRDDRVCLHLMIADPAPEVRAEAALLLRFTATGIEPFAEAARRETDPGVRAALVACLAHRRRDPAAVRAIIGLLGDRVAAVRRAAAEALRDTADPATAPLAGAAIALRVLAEPDESVLAELLRFRPLLQEAPELRPLIERLHRYANFDGDRHALGALLSVPPRAARAASYDGSFTDGRGGFGDSPGAFGDSRGGLGDNQGVRGGFGDSRGGLGDDQGAFADGRILRDDRFLREVARQAADAAVAPDREAADMTEMAEAVASHDAERVMTAGEMVAYRVALDDLQHRAADPVRGPTTAARRALLLTRAAHALAARLLAAGVEPPGAAPILRLLLPGENPVEALRSVMSVDECRRARNVTWLRLLMRPADEEWYLEALRAASPKTPPSEVDDVSDWHLELAVAAAEGRRTGGYR</sequence>
<dbReference type="EMBL" id="BAABAT010000031">
    <property type="protein sequence ID" value="GAA4258483.1"/>
    <property type="molecule type" value="Genomic_DNA"/>
</dbReference>
<reference evidence="3" key="1">
    <citation type="journal article" date="2019" name="Int. J. Syst. Evol. Microbiol.">
        <title>The Global Catalogue of Microorganisms (GCM) 10K type strain sequencing project: providing services to taxonomists for standard genome sequencing and annotation.</title>
        <authorList>
            <consortium name="The Broad Institute Genomics Platform"/>
            <consortium name="The Broad Institute Genome Sequencing Center for Infectious Disease"/>
            <person name="Wu L."/>
            <person name="Ma J."/>
        </authorList>
    </citation>
    <scope>NUCLEOTIDE SEQUENCE [LARGE SCALE GENOMIC DNA]</scope>
    <source>
        <strain evidence="3">JCM 17441</strain>
    </source>
</reference>
<dbReference type="Proteomes" id="UP001500620">
    <property type="component" value="Unassembled WGS sequence"/>
</dbReference>
<feature type="compositionally biased region" description="Gly residues" evidence="1">
    <location>
        <begin position="354"/>
        <end position="377"/>
    </location>
</feature>
<organism evidence="2 3">
    <name type="scientific">Dactylosporangium darangshiense</name>
    <dbReference type="NCBI Taxonomy" id="579108"/>
    <lineage>
        <taxon>Bacteria</taxon>
        <taxon>Bacillati</taxon>
        <taxon>Actinomycetota</taxon>
        <taxon>Actinomycetes</taxon>
        <taxon>Micromonosporales</taxon>
        <taxon>Micromonosporaceae</taxon>
        <taxon>Dactylosporangium</taxon>
    </lineage>
</organism>
<dbReference type="Pfam" id="PF13646">
    <property type="entry name" value="HEAT_2"/>
    <property type="match status" value="1"/>
</dbReference>
<evidence type="ECO:0000313" key="3">
    <source>
        <dbReference type="Proteomes" id="UP001500620"/>
    </source>
</evidence>
<comment type="caution">
    <text evidence="2">The sequence shown here is derived from an EMBL/GenBank/DDBJ whole genome shotgun (WGS) entry which is preliminary data.</text>
</comment>
<dbReference type="SUPFAM" id="SSF48371">
    <property type="entry name" value="ARM repeat"/>
    <property type="match status" value="1"/>
</dbReference>
<accession>A0ABP8DKQ8</accession>
<keyword evidence="3" id="KW-1185">Reference proteome</keyword>
<dbReference type="Gene3D" id="1.25.10.10">
    <property type="entry name" value="Leucine-rich Repeat Variant"/>
    <property type="match status" value="2"/>
</dbReference>
<evidence type="ECO:0000256" key="1">
    <source>
        <dbReference type="SAM" id="MobiDB-lite"/>
    </source>
</evidence>